<organism evidence="1">
    <name type="scientific">bioreactor metagenome</name>
    <dbReference type="NCBI Taxonomy" id="1076179"/>
    <lineage>
        <taxon>unclassified sequences</taxon>
        <taxon>metagenomes</taxon>
        <taxon>ecological metagenomes</taxon>
    </lineage>
</organism>
<dbReference type="EMBL" id="VSSQ01031811">
    <property type="protein sequence ID" value="MPM82856.1"/>
    <property type="molecule type" value="Genomic_DNA"/>
</dbReference>
<gene>
    <name evidence="1" type="ORF">SDC9_129918</name>
</gene>
<dbReference type="AlphaFoldDB" id="A0A645D0B6"/>
<name>A0A645D0B6_9ZZZZ</name>
<reference evidence="1" key="1">
    <citation type="submission" date="2019-08" db="EMBL/GenBank/DDBJ databases">
        <authorList>
            <person name="Kucharzyk K."/>
            <person name="Murdoch R.W."/>
            <person name="Higgins S."/>
            <person name="Loffler F."/>
        </authorList>
    </citation>
    <scope>NUCLEOTIDE SEQUENCE</scope>
</reference>
<protein>
    <submittedName>
        <fullName evidence="1">Uncharacterized protein</fullName>
    </submittedName>
</protein>
<accession>A0A645D0B6</accession>
<comment type="caution">
    <text evidence="1">The sequence shown here is derived from an EMBL/GenBank/DDBJ whole genome shotgun (WGS) entry which is preliminary data.</text>
</comment>
<sequence>MKLNGFSFDKLRLESLDTQTVKGRGTVQEDRVSFHHVLQDIVNHRFFSVNDLLGRFYRFYNTPFNEFTDDERFIKFSGHIFWNAAFVHFKLGADNDNRTGGVIHTLTEQVLAETSLLPFQAVGKRFQRTVRVGFNSARFA</sequence>
<proteinExistence type="predicted"/>
<evidence type="ECO:0000313" key="1">
    <source>
        <dbReference type="EMBL" id="MPM82856.1"/>
    </source>
</evidence>